<dbReference type="PROSITE" id="PS50013">
    <property type="entry name" value="CHROMO_2"/>
    <property type="match status" value="1"/>
</dbReference>
<dbReference type="InterPro" id="IPR023780">
    <property type="entry name" value="Chromo_domain"/>
</dbReference>
<dbReference type="GeneID" id="94844404"/>
<keyword evidence="5" id="KW-1185">Reference proteome</keyword>
<dbReference type="CDD" id="cd00024">
    <property type="entry name" value="CD_CSD"/>
    <property type="match status" value="1"/>
</dbReference>
<dbReference type="Gene3D" id="2.40.50.40">
    <property type="match status" value="1"/>
</dbReference>
<evidence type="ECO:0000259" key="3">
    <source>
        <dbReference type="PROSITE" id="PS50013"/>
    </source>
</evidence>
<dbReference type="PANTHER" id="PTHR22812">
    <property type="entry name" value="CHROMOBOX PROTEIN"/>
    <property type="match status" value="1"/>
</dbReference>
<dbReference type="OrthoDB" id="10267344at2759"/>
<sequence length="181" mass="21807">MIEYTAYHMCYMTQKNFHFFRDRLRLFYEKYNHIIFKKMSDTEYEVEAIRDYRIIKKKEQFLVKWKGYPEEENTWENVSYLNCEKLIRKYMKENKDKIDHKKTQTSGVSKTSNKSKSKDAKIITDNKKKVVQLLFDKNGEILYEIKEQNVCVKKRSEELDSIETALAISFLEKSVDSFLSS</sequence>
<dbReference type="Proteomes" id="UP000179807">
    <property type="component" value="Unassembled WGS sequence"/>
</dbReference>
<dbReference type="InterPro" id="IPR051219">
    <property type="entry name" value="Heterochromatin_chromo-domain"/>
</dbReference>
<dbReference type="InterPro" id="IPR000953">
    <property type="entry name" value="Chromo/chromo_shadow_dom"/>
</dbReference>
<comment type="subcellular location">
    <subcellularLocation>
        <location evidence="1">Nucleus</location>
    </subcellularLocation>
</comment>
<organism evidence="4 5">
    <name type="scientific">Tritrichomonas foetus</name>
    <dbReference type="NCBI Taxonomy" id="1144522"/>
    <lineage>
        <taxon>Eukaryota</taxon>
        <taxon>Metamonada</taxon>
        <taxon>Parabasalia</taxon>
        <taxon>Tritrichomonadida</taxon>
        <taxon>Tritrichomonadidae</taxon>
        <taxon>Tritrichomonas</taxon>
    </lineage>
</organism>
<evidence type="ECO:0000313" key="5">
    <source>
        <dbReference type="Proteomes" id="UP000179807"/>
    </source>
</evidence>
<gene>
    <name evidence="4" type="ORF">TRFO_34513</name>
</gene>
<dbReference type="InterPro" id="IPR016197">
    <property type="entry name" value="Chromo-like_dom_sf"/>
</dbReference>
<evidence type="ECO:0000256" key="1">
    <source>
        <dbReference type="ARBA" id="ARBA00004123"/>
    </source>
</evidence>
<evidence type="ECO:0000313" key="4">
    <source>
        <dbReference type="EMBL" id="OHS99113.1"/>
    </source>
</evidence>
<dbReference type="EMBL" id="MLAK01001023">
    <property type="protein sequence ID" value="OHS99113.1"/>
    <property type="molecule type" value="Genomic_DNA"/>
</dbReference>
<dbReference type="GO" id="GO:0005634">
    <property type="term" value="C:nucleus"/>
    <property type="evidence" value="ECO:0007669"/>
    <property type="project" value="UniProtKB-SubCell"/>
</dbReference>
<dbReference type="Pfam" id="PF00385">
    <property type="entry name" value="Chromo"/>
    <property type="match status" value="1"/>
</dbReference>
<dbReference type="SMART" id="SM00298">
    <property type="entry name" value="CHROMO"/>
    <property type="match status" value="1"/>
</dbReference>
<dbReference type="SUPFAM" id="SSF54160">
    <property type="entry name" value="Chromo domain-like"/>
    <property type="match status" value="1"/>
</dbReference>
<feature type="domain" description="Chromo" evidence="3">
    <location>
        <begin position="44"/>
        <end position="102"/>
    </location>
</feature>
<dbReference type="VEuPathDB" id="TrichDB:TRFO_34513"/>
<dbReference type="InterPro" id="IPR023779">
    <property type="entry name" value="Chromodomain_CS"/>
</dbReference>
<dbReference type="AlphaFoldDB" id="A0A1J4JKG5"/>
<name>A0A1J4JKG5_9EUKA</name>
<comment type="caution">
    <text evidence="4">The sequence shown here is derived from an EMBL/GenBank/DDBJ whole genome shotgun (WGS) entry which is preliminary data.</text>
</comment>
<reference evidence="4" key="1">
    <citation type="submission" date="2016-10" db="EMBL/GenBank/DDBJ databases">
        <authorList>
            <person name="Benchimol M."/>
            <person name="Almeida L.G."/>
            <person name="Vasconcelos A.T."/>
            <person name="Perreira-Neves A."/>
            <person name="Rosa I.A."/>
            <person name="Tasca T."/>
            <person name="Bogo M.R."/>
            <person name="de Souza W."/>
        </authorList>
    </citation>
    <scope>NUCLEOTIDE SEQUENCE [LARGE SCALE GENOMIC DNA]</scope>
    <source>
        <strain evidence="4">K</strain>
    </source>
</reference>
<evidence type="ECO:0000256" key="2">
    <source>
        <dbReference type="ARBA" id="ARBA00023242"/>
    </source>
</evidence>
<dbReference type="PROSITE" id="PS00598">
    <property type="entry name" value="CHROMO_1"/>
    <property type="match status" value="1"/>
</dbReference>
<accession>A0A1J4JKG5</accession>
<protein>
    <submittedName>
        <fullName evidence="4">Chromobox protein</fullName>
    </submittedName>
</protein>
<keyword evidence="2" id="KW-0539">Nucleus</keyword>
<dbReference type="RefSeq" id="XP_068352250.1">
    <property type="nucleotide sequence ID" value="XM_068509700.1"/>
</dbReference>
<proteinExistence type="predicted"/>